<feature type="coiled-coil region" evidence="1">
    <location>
        <begin position="39"/>
        <end position="88"/>
    </location>
</feature>
<evidence type="ECO:0000313" key="3">
    <source>
        <dbReference type="EMBL" id="EJK58952.1"/>
    </source>
</evidence>
<feature type="compositionally biased region" description="Basic and acidic residues" evidence="2">
    <location>
        <begin position="283"/>
        <end position="295"/>
    </location>
</feature>
<feature type="region of interest" description="Disordered" evidence="2">
    <location>
        <begin position="274"/>
        <end position="308"/>
    </location>
</feature>
<reference evidence="3 4" key="1">
    <citation type="journal article" date="2012" name="Genome Biol.">
        <title>Genome and low-iron response of an oceanic diatom adapted to chronic iron limitation.</title>
        <authorList>
            <person name="Lommer M."/>
            <person name="Specht M."/>
            <person name="Roy A.S."/>
            <person name="Kraemer L."/>
            <person name="Andreson R."/>
            <person name="Gutowska M.A."/>
            <person name="Wolf J."/>
            <person name="Bergner S.V."/>
            <person name="Schilhabel M.B."/>
            <person name="Klostermeier U.C."/>
            <person name="Beiko R.G."/>
            <person name="Rosenstiel P."/>
            <person name="Hippler M."/>
            <person name="Laroche J."/>
        </authorList>
    </citation>
    <scope>NUCLEOTIDE SEQUENCE [LARGE SCALE GENOMIC DNA]</scope>
    <source>
        <strain evidence="3 4">CCMP1005</strain>
    </source>
</reference>
<evidence type="ECO:0000256" key="1">
    <source>
        <dbReference type="SAM" id="Coils"/>
    </source>
</evidence>
<evidence type="ECO:0000256" key="2">
    <source>
        <dbReference type="SAM" id="MobiDB-lite"/>
    </source>
</evidence>
<gene>
    <name evidence="3" type="ORF">THAOC_20884</name>
</gene>
<protein>
    <submittedName>
        <fullName evidence="3">Uncharacterized protein</fullName>
    </submittedName>
</protein>
<dbReference type="Proteomes" id="UP000266841">
    <property type="component" value="Unassembled WGS sequence"/>
</dbReference>
<sequence length="308" mass="34625">MEESRKRAKASGDDGESVDASSSQKDPPASEVVDAAMKIAELQARMETMRVNHELEMDELKAQCKHEADELRREVRTLQSKSEDLKSALQGAYAIMAIEDTPFEHWRNNGYDAQDAVDMQRYLGFFKETIQSLRLGTVSQSFRRGSVCKSVDISLGSNSADHDELLLPYWKEFAAALKHWSEYHSDGSYLEVSIQGIEIPREVLDILRPAFEQSRIKEVFFCSIHQPGDMADFVQKVLQTNHGITGVSFNEMIFAQEDVKRICSAIKSSDDLGRTLISQSGREPPESRGRSEEAQATKPIAINQCSRT</sequence>
<evidence type="ECO:0000313" key="4">
    <source>
        <dbReference type="Proteomes" id="UP000266841"/>
    </source>
</evidence>
<proteinExistence type="predicted"/>
<comment type="caution">
    <text evidence="3">The sequence shown here is derived from an EMBL/GenBank/DDBJ whole genome shotgun (WGS) entry which is preliminary data.</text>
</comment>
<keyword evidence="4" id="KW-1185">Reference proteome</keyword>
<accession>K0SKE8</accession>
<keyword evidence="1" id="KW-0175">Coiled coil</keyword>
<dbReference type="EMBL" id="AGNL01023910">
    <property type="protein sequence ID" value="EJK58952.1"/>
    <property type="molecule type" value="Genomic_DNA"/>
</dbReference>
<organism evidence="3 4">
    <name type="scientific">Thalassiosira oceanica</name>
    <name type="common">Marine diatom</name>
    <dbReference type="NCBI Taxonomy" id="159749"/>
    <lineage>
        <taxon>Eukaryota</taxon>
        <taxon>Sar</taxon>
        <taxon>Stramenopiles</taxon>
        <taxon>Ochrophyta</taxon>
        <taxon>Bacillariophyta</taxon>
        <taxon>Coscinodiscophyceae</taxon>
        <taxon>Thalassiosirophycidae</taxon>
        <taxon>Thalassiosirales</taxon>
        <taxon>Thalassiosiraceae</taxon>
        <taxon>Thalassiosira</taxon>
    </lineage>
</organism>
<name>K0SKE8_THAOC</name>
<feature type="region of interest" description="Disordered" evidence="2">
    <location>
        <begin position="1"/>
        <end position="32"/>
    </location>
</feature>
<dbReference type="AlphaFoldDB" id="K0SKE8"/>